<evidence type="ECO:0000259" key="2">
    <source>
        <dbReference type="Pfam" id="PF18804"/>
    </source>
</evidence>
<dbReference type="EMBL" id="JAAMOB010000005">
    <property type="protein sequence ID" value="KAF4113360.1"/>
    <property type="molecule type" value="Genomic_DNA"/>
</dbReference>
<gene>
    <name evidence="3" type="ORF">G5714_005905</name>
</gene>
<keyword evidence="1" id="KW-0175">Coiled coil</keyword>
<dbReference type="PANTHER" id="PTHR33104">
    <property type="entry name" value="SI:DKEY-29D5.2"/>
    <property type="match status" value="1"/>
</dbReference>
<feature type="domain" description="CxC3 like cysteine cluster" evidence="2">
    <location>
        <begin position="154"/>
        <end position="254"/>
    </location>
</feature>
<reference evidence="3 4" key="1">
    <citation type="submission" date="2020-04" db="EMBL/GenBank/DDBJ databases">
        <title>Chromosome-level genome assembly of a cyprinid fish Onychostoma macrolepis by integration of Nanopore Sequencing, Bionano and Hi-C technology.</title>
        <authorList>
            <person name="Wang D."/>
        </authorList>
    </citation>
    <scope>NUCLEOTIDE SEQUENCE [LARGE SCALE GENOMIC DNA]</scope>
    <source>
        <strain evidence="3">SWU-2019</strain>
        <tissue evidence="3">Muscle</tissue>
    </source>
</reference>
<evidence type="ECO:0000313" key="4">
    <source>
        <dbReference type="Proteomes" id="UP000579812"/>
    </source>
</evidence>
<sequence length="792" mass="90678">MILEFSSCDLVHRRSCQSSQHKTSLIEELEHILNDECFQPEEVSLATAWQKRKSLSHEKWHIARESLIMNLLEAEYVQECICQHCLTAEAIVRCRDCLPRQYLCTLCDGDVHQHLPLHNRESMVHGFFKPLCPTTAVKRHSETFEFSEQVRYLPLHLPEKICACSESSCRVTSGKQIILINFNGRYNLTLPSLECSCCGKTWTVELSNLLMSGYWPASIHFDTVYEAELFRSFLDLKLFAPGLSRQAFLGMLDRRTEYNGRNGKICGDTFQKAFLEWTFAQHEVERLCGAQPFKCPACSPSMHAVSVDGNRKLYRFHNAHGTEKGYFDGTFIMKDDDVSSFVEYVHEKTKHSTGKGVCGSSQWTAAKESAKKSASKIDEEGLEVAVCRHGGLLKALNMFRGEIFAYPLFLQNTLSKENVAFFCSDVACKYWPYLKRVVGHCPELSPLLNMRPLLSVMHAKAHEWSCEIKWSGRNQKGAGLTIGEEVEQVNSFLSRAEVCTKYMSKAARSDMLTVLASAWNKRKSENLAKSLSQRYVKTTQRLKVERESFASLQAELNVSDDNIQQWVSDVQQWAAVSRAKDDAGLEGKIRGLYVSIKLRKSNLYHQTDGNKRRHRIRRRINEDKSTLAAAIKEFNEQSVHQLPSVDELLAADHFQWPWECPDTNKSNLSTKKMVFDRFMLLSRLKEEEQIIVIEVKQHWQSLKEAECSLRDLSVEIQNNNSDFELSEGSSNGLLCLLKRKLEDLQFLQNKARMLYRQCVLGQASDNILCDNMFDEETEDADYSSDETHSDED</sequence>
<dbReference type="PANTHER" id="PTHR33104:SF2">
    <property type="entry name" value="CXC3 LIKE CYSTEINE CLUSTER DOMAIN-CONTAINING PROTEIN"/>
    <property type="match status" value="1"/>
</dbReference>
<dbReference type="Proteomes" id="UP000579812">
    <property type="component" value="Unassembled WGS sequence"/>
</dbReference>
<evidence type="ECO:0000313" key="3">
    <source>
        <dbReference type="EMBL" id="KAF4113360.1"/>
    </source>
</evidence>
<dbReference type="Pfam" id="PF18804">
    <property type="entry name" value="CxC3"/>
    <property type="match status" value="1"/>
</dbReference>
<dbReference type="CDD" id="cd19757">
    <property type="entry name" value="Bbox1"/>
    <property type="match status" value="1"/>
</dbReference>
<comment type="caution">
    <text evidence="3">The sequence shown here is derived from an EMBL/GenBank/DDBJ whole genome shotgun (WGS) entry which is preliminary data.</text>
</comment>
<keyword evidence="4" id="KW-1185">Reference proteome</keyword>
<protein>
    <recommendedName>
        <fullName evidence="2">CxC3 like cysteine cluster domain-containing protein</fullName>
    </recommendedName>
</protein>
<dbReference type="AlphaFoldDB" id="A0A7J6D2C0"/>
<dbReference type="InterPro" id="IPR040564">
    <property type="entry name" value="CxC3-like"/>
</dbReference>
<organism evidence="3 4">
    <name type="scientific">Onychostoma macrolepis</name>
    <dbReference type="NCBI Taxonomy" id="369639"/>
    <lineage>
        <taxon>Eukaryota</taxon>
        <taxon>Metazoa</taxon>
        <taxon>Chordata</taxon>
        <taxon>Craniata</taxon>
        <taxon>Vertebrata</taxon>
        <taxon>Euteleostomi</taxon>
        <taxon>Actinopterygii</taxon>
        <taxon>Neopterygii</taxon>
        <taxon>Teleostei</taxon>
        <taxon>Ostariophysi</taxon>
        <taxon>Cypriniformes</taxon>
        <taxon>Cyprinidae</taxon>
        <taxon>Acrossocheilinae</taxon>
        <taxon>Onychostoma</taxon>
    </lineage>
</organism>
<name>A0A7J6D2C0_9TELE</name>
<dbReference type="InterPro" id="IPR040521">
    <property type="entry name" value="KDZ"/>
</dbReference>
<evidence type="ECO:0000256" key="1">
    <source>
        <dbReference type="SAM" id="Coils"/>
    </source>
</evidence>
<accession>A0A7J6D2C0</accession>
<feature type="coiled-coil region" evidence="1">
    <location>
        <begin position="702"/>
        <end position="757"/>
    </location>
</feature>
<proteinExistence type="predicted"/>
<dbReference type="Pfam" id="PF18758">
    <property type="entry name" value="KDZ"/>
    <property type="match status" value="1"/>
</dbReference>